<evidence type="ECO:0000256" key="4">
    <source>
        <dbReference type="ARBA" id="ARBA00022691"/>
    </source>
</evidence>
<organism evidence="9 10">
    <name type="scientific">candidate division KSB3 bacterium</name>
    <dbReference type="NCBI Taxonomy" id="2044937"/>
    <lineage>
        <taxon>Bacteria</taxon>
        <taxon>candidate division KSB3</taxon>
    </lineage>
</organism>
<dbReference type="Gene3D" id="3.40.50.150">
    <property type="entry name" value="Vaccinia Virus protein VP39"/>
    <property type="match status" value="1"/>
</dbReference>
<evidence type="ECO:0000256" key="2">
    <source>
        <dbReference type="ARBA" id="ARBA00022603"/>
    </source>
</evidence>
<dbReference type="GO" id="GO:0003677">
    <property type="term" value="F:DNA binding"/>
    <property type="evidence" value="ECO:0007669"/>
    <property type="project" value="UniProtKB-KW"/>
</dbReference>
<dbReference type="InterPro" id="IPR050953">
    <property type="entry name" value="N4_N6_ade-DNA_methylase"/>
</dbReference>
<dbReference type="GO" id="GO:0009307">
    <property type="term" value="P:DNA restriction-modification system"/>
    <property type="evidence" value="ECO:0007669"/>
    <property type="project" value="UniProtKB-KW"/>
</dbReference>
<evidence type="ECO:0000313" key="10">
    <source>
        <dbReference type="Proteomes" id="UP000649604"/>
    </source>
</evidence>
<dbReference type="AlphaFoldDB" id="A0A9D5JWK4"/>
<dbReference type="GO" id="GO:0009007">
    <property type="term" value="F:site-specific DNA-methyltransferase (adenine-specific) activity"/>
    <property type="evidence" value="ECO:0007669"/>
    <property type="project" value="UniProtKB-EC"/>
</dbReference>
<evidence type="ECO:0000256" key="1">
    <source>
        <dbReference type="ARBA" id="ARBA00011900"/>
    </source>
</evidence>
<name>A0A9D5JWK4_9BACT</name>
<keyword evidence="5" id="KW-0680">Restriction system</keyword>
<evidence type="ECO:0000259" key="8">
    <source>
        <dbReference type="Pfam" id="PF07669"/>
    </source>
</evidence>
<dbReference type="GO" id="GO:0032259">
    <property type="term" value="P:methylation"/>
    <property type="evidence" value="ECO:0007669"/>
    <property type="project" value="UniProtKB-KW"/>
</dbReference>
<keyword evidence="6" id="KW-0238">DNA-binding</keyword>
<gene>
    <name evidence="9" type="ORF">GF339_12865</name>
</gene>
<sequence length="526" mass="60821">MKRIDTRLTDYIAMGEAFELSPFQKTAQKSKGQFFTPPSIARFMANQITLHDSVVSLLDPGAGSGILTAAVCERLLAEEAPFQIDVHLFENDPDILPVLKESIAHIKSVFQETHHSLTYEISSDDFIETHACFFDEQNLFGATPRHPQYDVIISNPPYFKLSKIDHQSYLMRQIVHGQPNIYMFFMALSAALLKEHGQMVFITPRSYCSGLYFKRFRNWFLQQIRPVFFHLFESRSKTFKQQVLQETVILKAVKQAESPSYITISTSEDAELQHLHTIYPAYDTVIRSAGDDSMIHLPSNELDLEIVDIIRSWYDTFFDLGFRISTGPVVSFRATQYLTEKKSYDGVHRVPLLWMNHLQDFSVQFPVVPFKKPQTMLKTEASSKLLIKNQYYVLVKRFSSKEQKRRLYASYYSPKLLDHTDYFGLENHVNYIWKPVKGLSQEESLGIMALLNSSLFDRYFRVMNGHTQVNASEILHMPFPSYEAIIEIGETIKYQNCSPKKFDAMQIDTTVMNFLHIPQRIQDALS</sequence>
<protein>
    <recommendedName>
        <fullName evidence="1">site-specific DNA-methyltransferase (adenine-specific)</fullName>
        <ecNumber evidence="1">2.1.1.72</ecNumber>
    </recommendedName>
</protein>
<dbReference type="InterPro" id="IPR029063">
    <property type="entry name" value="SAM-dependent_MTases_sf"/>
</dbReference>
<dbReference type="SUPFAM" id="SSF53335">
    <property type="entry name" value="S-adenosyl-L-methionine-dependent methyltransferases"/>
    <property type="match status" value="1"/>
</dbReference>
<dbReference type="PANTHER" id="PTHR33841">
    <property type="entry name" value="DNA METHYLTRANSFERASE YEEA-RELATED"/>
    <property type="match status" value="1"/>
</dbReference>
<keyword evidence="4" id="KW-0949">S-adenosyl-L-methionine</keyword>
<feature type="domain" description="Type II methyltransferase M.TaqI-like" evidence="8">
    <location>
        <begin position="123"/>
        <end position="232"/>
    </location>
</feature>
<dbReference type="Pfam" id="PF07669">
    <property type="entry name" value="Eco57I"/>
    <property type="match status" value="1"/>
</dbReference>
<dbReference type="EMBL" id="WJJP01000417">
    <property type="protein sequence ID" value="MBD3325474.1"/>
    <property type="molecule type" value="Genomic_DNA"/>
</dbReference>
<keyword evidence="3" id="KW-0808">Transferase</keyword>
<evidence type="ECO:0000256" key="3">
    <source>
        <dbReference type="ARBA" id="ARBA00022679"/>
    </source>
</evidence>
<evidence type="ECO:0000313" key="9">
    <source>
        <dbReference type="EMBL" id="MBD3325474.1"/>
    </source>
</evidence>
<evidence type="ECO:0000256" key="6">
    <source>
        <dbReference type="ARBA" id="ARBA00023125"/>
    </source>
</evidence>
<proteinExistence type="predicted"/>
<dbReference type="Proteomes" id="UP000649604">
    <property type="component" value="Unassembled WGS sequence"/>
</dbReference>
<dbReference type="InterPro" id="IPR002052">
    <property type="entry name" value="DNA_methylase_N6_adenine_CS"/>
</dbReference>
<evidence type="ECO:0000256" key="5">
    <source>
        <dbReference type="ARBA" id="ARBA00022747"/>
    </source>
</evidence>
<dbReference type="PRINTS" id="PR00507">
    <property type="entry name" value="N12N6MTFRASE"/>
</dbReference>
<comment type="catalytic activity">
    <reaction evidence="7">
        <text>a 2'-deoxyadenosine in DNA + S-adenosyl-L-methionine = an N(6)-methyl-2'-deoxyadenosine in DNA + S-adenosyl-L-homocysteine + H(+)</text>
        <dbReference type="Rhea" id="RHEA:15197"/>
        <dbReference type="Rhea" id="RHEA-COMP:12418"/>
        <dbReference type="Rhea" id="RHEA-COMP:12419"/>
        <dbReference type="ChEBI" id="CHEBI:15378"/>
        <dbReference type="ChEBI" id="CHEBI:57856"/>
        <dbReference type="ChEBI" id="CHEBI:59789"/>
        <dbReference type="ChEBI" id="CHEBI:90615"/>
        <dbReference type="ChEBI" id="CHEBI:90616"/>
        <dbReference type="EC" id="2.1.1.72"/>
    </reaction>
</comment>
<reference evidence="9" key="1">
    <citation type="submission" date="2019-11" db="EMBL/GenBank/DDBJ databases">
        <title>Microbial mats filling the niche in hypersaline microbial mats.</title>
        <authorList>
            <person name="Wong H.L."/>
            <person name="Macleod F.I."/>
            <person name="White R.A. III"/>
            <person name="Burns B.P."/>
        </authorList>
    </citation>
    <scope>NUCLEOTIDE SEQUENCE</scope>
    <source>
        <strain evidence="9">Rbin_158</strain>
    </source>
</reference>
<dbReference type="PANTHER" id="PTHR33841:SF6">
    <property type="entry name" value="TYPE II METHYLTRANSFERASE M.HINDII"/>
    <property type="match status" value="1"/>
</dbReference>
<dbReference type="EC" id="2.1.1.72" evidence="1"/>
<dbReference type="PROSITE" id="PS00092">
    <property type="entry name" value="N6_MTASE"/>
    <property type="match status" value="1"/>
</dbReference>
<dbReference type="InterPro" id="IPR011639">
    <property type="entry name" value="MethylTrfase_TaqI-like_dom"/>
</dbReference>
<evidence type="ECO:0000256" key="7">
    <source>
        <dbReference type="ARBA" id="ARBA00047942"/>
    </source>
</evidence>
<keyword evidence="2 9" id="KW-0489">Methyltransferase</keyword>
<accession>A0A9D5JWK4</accession>
<comment type="caution">
    <text evidence="9">The sequence shown here is derived from an EMBL/GenBank/DDBJ whole genome shotgun (WGS) entry which is preliminary data.</text>
</comment>